<evidence type="ECO:0000256" key="1">
    <source>
        <dbReference type="SAM" id="MobiDB-lite"/>
    </source>
</evidence>
<proteinExistence type="predicted"/>
<dbReference type="PANTHER" id="PTHR35546">
    <property type="entry name" value="F-BOX PROTEIN INTERACTION DOMAIN PROTEIN-RELATED"/>
    <property type="match status" value="1"/>
</dbReference>
<name>A0AAN9E4X0_CROPI</name>
<dbReference type="InterPro" id="IPR036047">
    <property type="entry name" value="F-box-like_dom_sf"/>
</dbReference>
<dbReference type="EMBL" id="JAYWIO010000008">
    <property type="protein sequence ID" value="KAK7245711.1"/>
    <property type="molecule type" value="Genomic_DNA"/>
</dbReference>
<evidence type="ECO:0008006" key="4">
    <source>
        <dbReference type="Google" id="ProtNLM"/>
    </source>
</evidence>
<reference evidence="2 3" key="1">
    <citation type="submission" date="2024-01" db="EMBL/GenBank/DDBJ databases">
        <title>The genomes of 5 underutilized Papilionoideae crops provide insights into root nodulation and disease resistanc.</title>
        <authorList>
            <person name="Yuan L."/>
        </authorList>
    </citation>
    <scope>NUCLEOTIDE SEQUENCE [LARGE SCALE GENOMIC DNA]</scope>
    <source>
        <strain evidence="2">ZHUSHIDOU_FW_LH</strain>
        <tissue evidence="2">Leaf</tissue>
    </source>
</reference>
<evidence type="ECO:0000313" key="2">
    <source>
        <dbReference type="EMBL" id="KAK7245711.1"/>
    </source>
</evidence>
<accession>A0AAN9E4X0</accession>
<dbReference type="SUPFAM" id="SSF81383">
    <property type="entry name" value="F-box domain"/>
    <property type="match status" value="1"/>
</dbReference>
<keyword evidence="3" id="KW-1185">Reference proteome</keyword>
<sequence>MASSIVEEILLEVKSLMRFKCVSKRWLFQISDPCFCRSHTLRHFTPFPTALVEAYISVGDDDVPCAPPPPSSISLSASSSNDEVPCAPFITDFKFLNPNLDFGGFVLLHPYDHKSLYFDIEHRCFKSFPMPHPFSSDQFMHLGESAGRLHLIVKRHSDEDELLLDIFELKEDSSEWYVKSRVEDLRGLFDDIPPYIECYFCQKNEQDSMLMFDEVNQTTLYNISDCSIKRVLVEVLHVQYSENLFCDGDSTSLENLSDGDSTSMENLSWDGDSTSL</sequence>
<gene>
    <name evidence="2" type="ORF">RIF29_40560</name>
</gene>
<dbReference type="InterPro" id="IPR055290">
    <property type="entry name" value="At3g26010-like"/>
</dbReference>
<feature type="region of interest" description="Disordered" evidence="1">
    <location>
        <begin position="256"/>
        <end position="276"/>
    </location>
</feature>
<dbReference type="PANTHER" id="PTHR35546:SF130">
    <property type="entry name" value="EXPRESSED PROTEIN"/>
    <property type="match status" value="1"/>
</dbReference>
<dbReference type="Proteomes" id="UP001372338">
    <property type="component" value="Unassembled WGS sequence"/>
</dbReference>
<organism evidence="2 3">
    <name type="scientific">Crotalaria pallida</name>
    <name type="common">Smooth rattlebox</name>
    <name type="synonym">Crotalaria striata</name>
    <dbReference type="NCBI Taxonomy" id="3830"/>
    <lineage>
        <taxon>Eukaryota</taxon>
        <taxon>Viridiplantae</taxon>
        <taxon>Streptophyta</taxon>
        <taxon>Embryophyta</taxon>
        <taxon>Tracheophyta</taxon>
        <taxon>Spermatophyta</taxon>
        <taxon>Magnoliopsida</taxon>
        <taxon>eudicotyledons</taxon>
        <taxon>Gunneridae</taxon>
        <taxon>Pentapetalae</taxon>
        <taxon>rosids</taxon>
        <taxon>fabids</taxon>
        <taxon>Fabales</taxon>
        <taxon>Fabaceae</taxon>
        <taxon>Papilionoideae</taxon>
        <taxon>50 kb inversion clade</taxon>
        <taxon>genistoids sensu lato</taxon>
        <taxon>core genistoids</taxon>
        <taxon>Crotalarieae</taxon>
        <taxon>Crotalaria</taxon>
    </lineage>
</organism>
<protein>
    <recommendedName>
        <fullName evidence="4">F-box domain-containing protein</fullName>
    </recommendedName>
</protein>
<dbReference type="AlphaFoldDB" id="A0AAN9E4X0"/>
<comment type="caution">
    <text evidence="2">The sequence shown here is derived from an EMBL/GenBank/DDBJ whole genome shotgun (WGS) entry which is preliminary data.</text>
</comment>
<evidence type="ECO:0000313" key="3">
    <source>
        <dbReference type="Proteomes" id="UP001372338"/>
    </source>
</evidence>